<evidence type="ECO:0000256" key="6">
    <source>
        <dbReference type="ARBA" id="ARBA00022741"/>
    </source>
</evidence>
<dbReference type="PROSITE" id="PS50994">
    <property type="entry name" value="INTEGRASE"/>
    <property type="match status" value="1"/>
</dbReference>
<dbReference type="EMBL" id="JBBWWQ010000018">
    <property type="protein sequence ID" value="KAK8921677.1"/>
    <property type="molecule type" value="Genomic_DNA"/>
</dbReference>
<dbReference type="GO" id="GO:0015074">
    <property type="term" value="P:DNA integration"/>
    <property type="evidence" value="ECO:0007669"/>
    <property type="project" value="UniProtKB-KW"/>
</dbReference>
<evidence type="ECO:0000256" key="12">
    <source>
        <dbReference type="ARBA" id="ARBA00022918"/>
    </source>
</evidence>
<dbReference type="GO" id="GO:0005524">
    <property type="term" value="F:ATP binding"/>
    <property type="evidence" value="ECO:0007669"/>
    <property type="project" value="UniProtKB-KW"/>
</dbReference>
<dbReference type="Pfam" id="PF13976">
    <property type="entry name" value="gag_pre-integrs"/>
    <property type="match status" value="1"/>
</dbReference>
<keyword evidence="3" id="KW-0645">Protease</keyword>
<evidence type="ECO:0000256" key="8">
    <source>
        <dbReference type="ARBA" id="ARBA00022801"/>
    </source>
</evidence>
<organism evidence="19 20">
    <name type="scientific">Platanthera zijinensis</name>
    <dbReference type="NCBI Taxonomy" id="2320716"/>
    <lineage>
        <taxon>Eukaryota</taxon>
        <taxon>Viridiplantae</taxon>
        <taxon>Streptophyta</taxon>
        <taxon>Embryophyta</taxon>
        <taxon>Tracheophyta</taxon>
        <taxon>Spermatophyta</taxon>
        <taxon>Magnoliopsida</taxon>
        <taxon>Liliopsida</taxon>
        <taxon>Asparagales</taxon>
        <taxon>Orchidaceae</taxon>
        <taxon>Orchidoideae</taxon>
        <taxon>Orchideae</taxon>
        <taxon>Orchidinae</taxon>
        <taxon>Platanthera</taxon>
    </lineage>
</organism>
<reference evidence="19 20" key="1">
    <citation type="journal article" date="2022" name="Nat. Plants">
        <title>Genomes of leafy and leafless Platanthera orchids illuminate the evolution of mycoheterotrophy.</title>
        <authorList>
            <person name="Li M.H."/>
            <person name="Liu K.W."/>
            <person name="Li Z."/>
            <person name="Lu H.C."/>
            <person name="Ye Q.L."/>
            <person name="Zhang D."/>
            <person name="Wang J.Y."/>
            <person name="Li Y.F."/>
            <person name="Zhong Z.M."/>
            <person name="Liu X."/>
            <person name="Yu X."/>
            <person name="Liu D.K."/>
            <person name="Tu X.D."/>
            <person name="Liu B."/>
            <person name="Hao Y."/>
            <person name="Liao X.Y."/>
            <person name="Jiang Y.T."/>
            <person name="Sun W.H."/>
            <person name="Chen J."/>
            <person name="Chen Y.Q."/>
            <person name="Ai Y."/>
            <person name="Zhai J.W."/>
            <person name="Wu S.S."/>
            <person name="Zhou Z."/>
            <person name="Hsiao Y.Y."/>
            <person name="Wu W.L."/>
            <person name="Chen Y.Y."/>
            <person name="Lin Y.F."/>
            <person name="Hsu J.L."/>
            <person name="Li C.Y."/>
            <person name="Wang Z.W."/>
            <person name="Zhao X."/>
            <person name="Zhong W.Y."/>
            <person name="Ma X.K."/>
            <person name="Ma L."/>
            <person name="Huang J."/>
            <person name="Chen G.Z."/>
            <person name="Huang M.Z."/>
            <person name="Huang L."/>
            <person name="Peng D.H."/>
            <person name="Luo Y.B."/>
            <person name="Zou S.Q."/>
            <person name="Chen S.P."/>
            <person name="Lan S."/>
            <person name="Tsai W.C."/>
            <person name="Van de Peer Y."/>
            <person name="Liu Z.J."/>
        </authorList>
    </citation>
    <scope>NUCLEOTIDE SEQUENCE [LARGE SCALE GENOMIC DNA]</scope>
    <source>
        <strain evidence="19">Lor287</strain>
    </source>
</reference>
<dbReference type="InterPro" id="IPR036397">
    <property type="entry name" value="RNaseH_sf"/>
</dbReference>
<accession>A0AAP0B116</accession>
<keyword evidence="10" id="KW-0460">Magnesium</keyword>
<keyword evidence="13" id="KW-0808">Transferase</keyword>
<dbReference type="GO" id="GO:0003676">
    <property type="term" value="F:nucleic acid binding"/>
    <property type="evidence" value="ECO:0007669"/>
    <property type="project" value="InterPro"/>
</dbReference>
<evidence type="ECO:0000256" key="10">
    <source>
        <dbReference type="ARBA" id="ARBA00022842"/>
    </source>
</evidence>
<keyword evidence="16" id="KW-0511">Multifunctional enzyme</keyword>
<dbReference type="GO" id="GO:0006310">
    <property type="term" value="P:DNA recombination"/>
    <property type="evidence" value="ECO:0007669"/>
    <property type="project" value="UniProtKB-KW"/>
</dbReference>
<evidence type="ECO:0000256" key="2">
    <source>
        <dbReference type="ARBA" id="ARBA00022612"/>
    </source>
</evidence>
<dbReference type="Pfam" id="PF25597">
    <property type="entry name" value="SH3_retrovirus"/>
    <property type="match status" value="1"/>
</dbReference>
<keyword evidence="6" id="KW-0547">Nucleotide-binding</keyword>
<dbReference type="GO" id="GO:0008233">
    <property type="term" value="F:peptidase activity"/>
    <property type="evidence" value="ECO:0007669"/>
    <property type="project" value="UniProtKB-KW"/>
</dbReference>
<evidence type="ECO:0000313" key="19">
    <source>
        <dbReference type="EMBL" id="KAK8921677.1"/>
    </source>
</evidence>
<proteinExistence type="predicted"/>
<dbReference type="InterPro" id="IPR025724">
    <property type="entry name" value="GAG-pre-integrase_dom"/>
</dbReference>
<dbReference type="PANTHER" id="PTHR42648">
    <property type="entry name" value="TRANSPOSASE, PUTATIVE-RELATED"/>
    <property type="match status" value="1"/>
</dbReference>
<evidence type="ECO:0000256" key="13">
    <source>
        <dbReference type="ARBA" id="ARBA00022932"/>
    </source>
</evidence>
<keyword evidence="11" id="KW-0229">DNA integration</keyword>
<dbReference type="InterPro" id="IPR013103">
    <property type="entry name" value="RVT_2"/>
</dbReference>
<evidence type="ECO:0000256" key="16">
    <source>
        <dbReference type="ARBA" id="ARBA00023268"/>
    </source>
</evidence>
<dbReference type="InterPro" id="IPR012337">
    <property type="entry name" value="RNaseH-like_sf"/>
</dbReference>
<keyword evidence="8" id="KW-0378">Hydrolase</keyword>
<keyword evidence="15" id="KW-0233">DNA recombination</keyword>
<dbReference type="GO" id="GO:0003964">
    <property type="term" value="F:RNA-directed DNA polymerase activity"/>
    <property type="evidence" value="ECO:0007669"/>
    <property type="project" value="UniProtKB-KW"/>
</dbReference>
<dbReference type="GO" id="GO:0006508">
    <property type="term" value="P:proteolysis"/>
    <property type="evidence" value="ECO:0007669"/>
    <property type="project" value="UniProtKB-KW"/>
</dbReference>
<evidence type="ECO:0000256" key="11">
    <source>
        <dbReference type="ARBA" id="ARBA00022908"/>
    </source>
</evidence>
<dbReference type="PANTHER" id="PTHR42648:SF11">
    <property type="entry name" value="TRANSPOSON TY4-P GAG-POL POLYPROTEIN"/>
    <property type="match status" value="1"/>
</dbReference>
<keyword evidence="7" id="KW-0255">Endonuclease</keyword>
<evidence type="ECO:0000256" key="1">
    <source>
        <dbReference type="ARBA" id="ARBA00002180"/>
    </source>
</evidence>
<dbReference type="InterPro" id="IPR001584">
    <property type="entry name" value="Integrase_cat-core"/>
</dbReference>
<dbReference type="Pfam" id="PF07727">
    <property type="entry name" value="RVT_2"/>
    <property type="match status" value="1"/>
</dbReference>
<evidence type="ECO:0000256" key="3">
    <source>
        <dbReference type="ARBA" id="ARBA00022670"/>
    </source>
</evidence>
<sequence length="967" mass="110731">MSSKGNGAMLASNIPIFNGDLYEYWAIQMRTLFLSKGLWEIVQNGVPTLATTSETGPTAEELKTAAENRRKDARALVYIQQGVTSTIFPRIMAATSSQEAWETLQVEYKGSPQVISIKLQTAWKVFDTLLMKENEKVQDFIARATQSINQIRMLGDTIEDKRVVPKLLRSLTPQFNHIVAAIEESKDLNIQSIPELLGSLQAHEDRLNHQPPSMEQALHLNSLPIRNNTQKQKFGKTDHMVNKKLLFTNNRGRGSGRNSPQERSTYNKKGNFCCSLCNRTNHEAHDCFYKCKRCKKPTHMDKDCWFKDKMISKNIEEEKKEAMFYLNDKKNYLNTTWYIDSGCSSHMTGNKNLFVYIDESFTADVVLGDGNVQKIQGIGTIKVKTVWNQTRYIYDVSYVPTLTANLLSVGQLLHKGYEVHFTSDSCTIINKSGETEIIAKMTSNRIFSLNLYPDNEVVLTSTAQIQQQTKLWHQRLGHLNGQDMKKLSTQHMVEGLPPITTDNTVCEKCAEGKNHRLPSPKTSYRRSLMPLDLIHSDLWGPSTTPSLSGKIYFLLFVDDCSRFMWIYFLKHKSDSFETFQIFKALVEKQFERSIKILRTDRGGEFISNEFTSYCSKEGIRRELTASRSPQQNGVVERRNRTIIEMARTMLLSKSMPKEFWAEAAHTAVYILNRSPTKALIKQTPYEGIYKRKPKVTHFKIFGCIAYVLIQKEDRGKLDKKSERCIFIGYSNESKAFRLYQTVQQKLIISRDVLFDEDRSWDWGGGSEMGQDSQSWSYSRARDTFQINETQANESQMVEPQTPTISNTENTQLNDASPASSSSTYYPDSSSPPRRMRTLEEIYKQGEVVLNISTPSNFEEAYSSPAWKQAMDEEIKMVVKNNTWVLVTKPPQADIIGLKWIFKLKEKEDGSVLKYKARIVAKGYSQVLGIDYNETFAPVVRMETVRTLIAYAAQYNFPIYQLDVNQHS</sequence>
<dbReference type="InterPro" id="IPR057670">
    <property type="entry name" value="SH3_retrovirus"/>
</dbReference>
<keyword evidence="9" id="KW-0067">ATP-binding</keyword>
<keyword evidence="5" id="KW-0479">Metal-binding</keyword>
<dbReference type="Proteomes" id="UP001418222">
    <property type="component" value="Unassembled WGS sequence"/>
</dbReference>
<feature type="region of interest" description="Disordered" evidence="17">
    <location>
        <begin position="789"/>
        <end position="833"/>
    </location>
</feature>
<feature type="domain" description="Integrase catalytic" evidence="18">
    <location>
        <begin position="526"/>
        <end position="692"/>
    </location>
</feature>
<evidence type="ECO:0000256" key="7">
    <source>
        <dbReference type="ARBA" id="ARBA00022759"/>
    </source>
</evidence>
<evidence type="ECO:0000256" key="9">
    <source>
        <dbReference type="ARBA" id="ARBA00022840"/>
    </source>
</evidence>
<feature type="compositionally biased region" description="Polar residues" evidence="17">
    <location>
        <begin position="789"/>
        <end position="813"/>
    </location>
</feature>
<evidence type="ECO:0000256" key="17">
    <source>
        <dbReference type="SAM" id="MobiDB-lite"/>
    </source>
</evidence>
<comment type="caution">
    <text evidence="19">The sequence shown here is derived from an EMBL/GenBank/DDBJ whole genome shotgun (WGS) entry which is preliminary data.</text>
</comment>
<evidence type="ECO:0000256" key="15">
    <source>
        <dbReference type="ARBA" id="ARBA00023172"/>
    </source>
</evidence>
<dbReference type="GO" id="GO:0003887">
    <property type="term" value="F:DNA-directed DNA polymerase activity"/>
    <property type="evidence" value="ECO:0007669"/>
    <property type="project" value="UniProtKB-KW"/>
</dbReference>
<evidence type="ECO:0000256" key="4">
    <source>
        <dbReference type="ARBA" id="ARBA00022722"/>
    </source>
</evidence>
<comment type="function">
    <text evidence="1">The aspartyl protease (PR) mediates the proteolytic cleavages of the Gag and Gag-Pol polyproteins after assembly of the VLP.</text>
</comment>
<dbReference type="GO" id="GO:0046872">
    <property type="term" value="F:metal ion binding"/>
    <property type="evidence" value="ECO:0007669"/>
    <property type="project" value="UniProtKB-KW"/>
</dbReference>
<gene>
    <name evidence="19" type="ORF">KSP39_PZI020061</name>
</gene>
<evidence type="ECO:0000256" key="5">
    <source>
        <dbReference type="ARBA" id="ARBA00022723"/>
    </source>
</evidence>
<keyword evidence="20" id="KW-1185">Reference proteome</keyword>
<dbReference type="InterPro" id="IPR039537">
    <property type="entry name" value="Retrotran_Ty1/copia-like"/>
</dbReference>
<keyword evidence="2" id="KW-1188">Viral release from host cell</keyword>
<name>A0AAP0B116_9ASPA</name>
<evidence type="ECO:0000259" key="18">
    <source>
        <dbReference type="PROSITE" id="PS50994"/>
    </source>
</evidence>
<keyword evidence="13" id="KW-0548">Nucleotidyltransferase</keyword>
<dbReference type="Pfam" id="PF00665">
    <property type="entry name" value="rve"/>
    <property type="match status" value="1"/>
</dbReference>
<evidence type="ECO:0000313" key="20">
    <source>
        <dbReference type="Proteomes" id="UP001418222"/>
    </source>
</evidence>
<dbReference type="Gene3D" id="3.30.420.10">
    <property type="entry name" value="Ribonuclease H-like superfamily/Ribonuclease H"/>
    <property type="match status" value="1"/>
</dbReference>
<keyword evidence="12" id="KW-0695">RNA-directed DNA polymerase</keyword>
<dbReference type="InterPro" id="IPR054722">
    <property type="entry name" value="PolX-like_BBD"/>
</dbReference>
<dbReference type="Pfam" id="PF22936">
    <property type="entry name" value="Pol_BBD"/>
    <property type="match status" value="1"/>
</dbReference>
<keyword evidence="4" id="KW-0540">Nuclease</keyword>
<feature type="compositionally biased region" description="Low complexity" evidence="17">
    <location>
        <begin position="814"/>
        <end position="832"/>
    </location>
</feature>
<evidence type="ECO:0000256" key="14">
    <source>
        <dbReference type="ARBA" id="ARBA00023113"/>
    </source>
</evidence>
<keyword evidence="14" id="KW-0917">Virion maturation</keyword>
<dbReference type="GO" id="GO:0004519">
    <property type="term" value="F:endonuclease activity"/>
    <property type="evidence" value="ECO:0007669"/>
    <property type="project" value="UniProtKB-KW"/>
</dbReference>
<protein>
    <recommendedName>
        <fullName evidence="18">Integrase catalytic domain-containing protein</fullName>
    </recommendedName>
</protein>
<keyword evidence="13" id="KW-0239">DNA-directed DNA polymerase</keyword>
<dbReference type="Pfam" id="PF14223">
    <property type="entry name" value="Retrotran_gag_2"/>
    <property type="match status" value="1"/>
</dbReference>
<dbReference type="AlphaFoldDB" id="A0AAP0B116"/>
<dbReference type="SUPFAM" id="SSF53098">
    <property type="entry name" value="Ribonuclease H-like"/>
    <property type="match status" value="1"/>
</dbReference>